<protein>
    <submittedName>
        <fullName evidence="1">Uncharacterized protein</fullName>
    </submittedName>
</protein>
<evidence type="ECO:0000313" key="1">
    <source>
        <dbReference type="EMBL" id="KAJ9112680.1"/>
    </source>
</evidence>
<reference evidence="1" key="1">
    <citation type="submission" date="2023-04" db="EMBL/GenBank/DDBJ databases">
        <title>Draft Genome sequencing of Naganishia species isolated from polar environments using Oxford Nanopore Technology.</title>
        <authorList>
            <person name="Leo P."/>
            <person name="Venkateswaran K."/>
        </authorList>
    </citation>
    <scope>NUCLEOTIDE SEQUENCE</scope>
    <source>
        <strain evidence="1">MNA-CCFEE 5425</strain>
    </source>
</reference>
<sequence>MNSTTAAFRVDGKVCLITGGASGLGLAGARALLDAGAAGVTLVDMNPTTLASASSSLESDKVSTFAGDVSKEEVNKGMIEHAVERWGKAPEVVVLCAGISQAYQVPLAEMPEEVWDKVMAVNLKGSFLGLKHAAVAMLANPEGGKGCSIILISSQLGLDGQLIPSDFRPVTTTNILHVRDLQFAVRGLMSSAAQELGPKGIRVNAIAPGVSLSSAVPSLGQLSFCPIDTPMLKDWPAEKRDDLCKQCTLGRFGKAEEIGQTILYLASPAGAYANGSTIKVDGQWSKWC</sequence>
<gene>
    <name evidence="1" type="ORF">QFC22_006182</name>
</gene>
<proteinExistence type="predicted"/>
<name>A0ACC2WNE0_9TREE</name>
<keyword evidence="2" id="KW-1185">Reference proteome</keyword>
<dbReference type="Proteomes" id="UP001243375">
    <property type="component" value="Unassembled WGS sequence"/>
</dbReference>
<organism evidence="1 2">
    <name type="scientific">Naganishia vaughanmartiniae</name>
    <dbReference type="NCBI Taxonomy" id="1424756"/>
    <lineage>
        <taxon>Eukaryota</taxon>
        <taxon>Fungi</taxon>
        <taxon>Dikarya</taxon>
        <taxon>Basidiomycota</taxon>
        <taxon>Agaricomycotina</taxon>
        <taxon>Tremellomycetes</taxon>
        <taxon>Filobasidiales</taxon>
        <taxon>Filobasidiaceae</taxon>
        <taxon>Naganishia</taxon>
    </lineage>
</organism>
<dbReference type="EMBL" id="JASBWU010000024">
    <property type="protein sequence ID" value="KAJ9112680.1"/>
    <property type="molecule type" value="Genomic_DNA"/>
</dbReference>
<evidence type="ECO:0000313" key="2">
    <source>
        <dbReference type="Proteomes" id="UP001243375"/>
    </source>
</evidence>
<comment type="caution">
    <text evidence="1">The sequence shown here is derived from an EMBL/GenBank/DDBJ whole genome shotgun (WGS) entry which is preliminary data.</text>
</comment>
<accession>A0ACC2WNE0</accession>